<name>A0AA36H9Y6_CYLNA</name>
<organism evidence="1 2">
    <name type="scientific">Cylicocyclus nassatus</name>
    <name type="common">Nematode worm</name>
    <dbReference type="NCBI Taxonomy" id="53992"/>
    <lineage>
        <taxon>Eukaryota</taxon>
        <taxon>Metazoa</taxon>
        <taxon>Ecdysozoa</taxon>
        <taxon>Nematoda</taxon>
        <taxon>Chromadorea</taxon>
        <taxon>Rhabditida</taxon>
        <taxon>Rhabditina</taxon>
        <taxon>Rhabditomorpha</taxon>
        <taxon>Strongyloidea</taxon>
        <taxon>Strongylidae</taxon>
        <taxon>Cylicocyclus</taxon>
    </lineage>
</organism>
<dbReference type="Proteomes" id="UP001176961">
    <property type="component" value="Unassembled WGS sequence"/>
</dbReference>
<dbReference type="AlphaFoldDB" id="A0AA36H9Y6"/>
<reference evidence="1" key="1">
    <citation type="submission" date="2023-07" db="EMBL/GenBank/DDBJ databases">
        <authorList>
            <consortium name="CYATHOMIX"/>
        </authorList>
    </citation>
    <scope>NUCLEOTIDE SEQUENCE</scope>
    <source>
        <strain evidence="1">N/A</strain>
    </source>
</reference>
<evidence type="ECO:0000313" key="1">
    <source>
        <dbReference type="EMBL" id="CAJ0606387.1"/>
    </source>
</evidence>
<protein>
    <submittedName>
        <fullName evidence="1">Uncharacterized protein</fullName>
    </submittedName>
</protein>
<accession>A0AA36H9Y6</accession>
<keyword evidence="2" id="KW-1185">Reference proteome</keyword>
<sequence>MPVVFTELYGVKVFTNVGLWPYSDNGSIRIWSGTVKLDATTAIADHTYKVRCSCHKEHLHYFRCTHGTGRIKSEEFKHLSIKVPEAAINTAIMTIWIDDLDVDLNLYMLEGAKELYFGPDVCETKAEPSQVMGTKTKLKWSWRSNNERAFEVVSDYIKPVLDNAPQGLREYLTSTSSTASTWQRLNDLVYPVVLELLQDLGEFAKKEARRLQISSRNALDKSIASNIGNHVAEVVLIRLSEKLRTEYGMTSEQV</sequence>
<gene>
    <name evidence="1" type="ORF">CYNAS_LOCUS18370</name>
</gene>
<dbReference type="EMBL" id="CATQJL010000316">
    <property type="protein sequence ID" value="CAJ0606387.1"/>
    <property type="molecule type" value="Genomic_DNA"/>
</dbReference>
<comment type="caution">
    <text evidence="1">The sequence shown here is derived from an EMBL/GenBank/DDBJ whole genome shotgun (WGS) entry which is preliminary data.</text>
</comment>
<proteinExistence type="predicted"/>
<evidence type="ECO:0000313" key="2">
    <source>
        <dbReference type="Proteomes" id="UP001176961"/>
    </source>
</evidence>